<feature type="compositionally biased region" description="Low complexity" evidence="1">
    <location>
        <begin position="202"/>
        <end position="217"/>
    </location>
</feature>
<accession>A0AAD4KJL2</accession>
<evidence type="ECO:0000313" key="3">
    <source>
        <dbReference type="EMBL" id="KAH8689824.1"/>
    </source>
</evidence>
<dbReference type="EMBL" id="JAJTJA010000014">
    <property type="protein sequence ID" value="KAH8689824.1"/>
    <property type="molecule type" value="Genomic_DNA"/>
</dbReference>
<dbReference type="PANTHER" id="PTHR47336">
    <property type="entry name" value="TRANSCRIPTION FACTOR HMS1-RELATED"/>
    <property type="match status" value="1"/>
</dbReference>
<dbReference type="PROSITE" id="PS50888">
    <property type="entry name" value="BHLH"/>
    <property type="match status" value="1"/>
</dbReference>
<dbReference type="Gene3D" id="4.10.280.10">
    <property type="entry name" value="Helix-loop-helix DNA-binding domain"/>
    <property type="match status" value="1"/>
</dbReference>
<dbReference type="GO" id="GO:0046983">
    <property type="term" value="F:protein dimerization activity"/>
    <property type="evidence" value="ECO:0007669"/>
    <property type="project" value="InterPro"/>
</dbReference>
<protein>
    <recommendedName>
        <fullName evidence="2">BHLH domain-containing protein</fullName>
    </recommendedName>
</protein>
<comment type="caution">
    <text evidence="3">The sequence shown here is derived from an EMBL/GenBank/DDBJ whole genome shotgun (WGS) entry which is preliminary data.</text>
</comment>
<reference evidence="3" key="1">
    <citation type="submission" date="2021-12" db="EMBL/GenBank/DDBJ databases">
        <title>Convergent genome expansion in fungi linked to evolution of root-endophyte symbiosis.</title>
        <authorList>
            <consortium name="DOE Joint Genome Institute"/>
            <person name="Ke Y.-H."/>
            <person name="Bonito G."/>
            <person name="Liao H.-L."/>
            <person name="Looney B."/>
            <person name="Rojas-Flechas A."/>
            <person name="Nash J."/>
            <person name="Hameed K."/>
            <person name="Schadt C."/>
            <person name="Martin F."/>
            <person name="Crous P.W."/>
            <person name="Miettinen O."/>
            <person name="Magnuson J.K."/>
            <person name="Labbe J."/>
            <person name="Jacobson D."/>
            <person name="Doktycz M.J."/>
            <person name="Veneault-Fourrey C."/>
            <person name="Kuo A."/>
            <person name="Mondo S."/>
            <person name="Calhoun S."/>
            <person name="Riley R."/>
            <person name="Ohm R."/>
            <person name="LaButti K."/>
            <person name="Andreopoulos B."/>
            <person name="Pangilinan J."/>
            <person name="Nolan M."/>
            <person name="Tritt A."/>
            <person name="Clum A."/>
            <person name="Lipzen A."/>
            <person name="Daum C."/>
            <person name="Barry K."/>
            <person name="Grigoriev I.V."/>
            <person name="Vilgalys R."/>
        </authorList>
    </citation>
    <scope>NUCLEOTIDE SEQUENCE</scope>
    <source>
        <strain evidence="3">PMI_201</strain>
    </source>
</reference>
<dbReference type="AlphaFoldDB" id="A0AAD4KJL2"/>
<dbReference type="SMART" id="SM00353">
    <property type="entry name" value="HLH"/>
    <property type="match status" value="1"/>
</dbReference>
<name>A0AAD4KJL2_9EURO</name>
<feature type="domain" description="BHLH" evidence="2">
    <location>
        <begin position="241"/>
        <end position="327"/>
    </location>
</feature>
<dbReference type="InterPro" id="IPR052099">
    <property type="entry name" value="Regulatory_TF_Diverse"/>
</dbReference>
<dbReference type="Proteomes" id="UP001201262">
    <property type="component" value="Unassembled WGS sequence"/>
</dbReference>
<dbReference type="InterPro" id="IPR011598">
    <property type="entry name" value="bHLH_dom"/>
</dbReference>
<organism evidence="3 4">
    <name type="scientific">Talaromyces proteolyticus</name>
    <dbReference type="NCBI Taxonomy" id="1131652"/>
    <lineage>
        <taxon>Eukaryota</taxon>
        <taxon>Fungi</taxon>
        <taxon>Dikarya</taxon>
        <taxon>Ascomycota</taxon>
        <taxon>Pezizomycotina</taxon>
        <taxon>Eurotiomycetes</taxon>
        <taxon>Eurotiomycetidae</taxon>
        <taxon>Eurotiales</taxon>
        <taxon>Trichocomaceae</taxon>
        <taxon>Talaromyces</taxon>
        <taxon>Talaromyces sect. Bacilispori</taxon>
    </lineage>
</organism>
<dbReference type="RefSeq" id="XP_046066107.1">
    <property type="nucleotide sequence ID" value="XM_046219181.1"/>
</dbReference>
<dbReference type="GeneID" id="70249468"/>
<keyword evidence="4" id="KW-1185">Reference proteome</keyword>
<evidence type="ECO:0000313" key="4">
    <source>
        <dbReference type="Proteomes" id="UP001201262"/>
    </source>
</evidence>
<dbReference type="PANTHER" id="PTHR47336:SF2">
    <property type="entry name" value="TRANSCRIPTION FACTOR HMS1-RELATED"/>
    <property type="match status" value="1"/>
</dbReference>
<dbReference type="Pfam" id="PF00010">
    <property type="entry name" value="HLH"/>
    <property type="match status" value="1"/>
</dbReference>
<gene>
    <name evidence="3" type="ORF">BGW36DRAFT_411752</name>
</gene>
<evidence type="ECO:0000259" key="2">
    <source>
        <dbReference type="PROSITE" id="PS50888"/>
    </source>
</evidence>
<sequence length="349" mass="38140">MACFQPTPGLLNSTRPMMIPSSAVFEDDIDTENVLMPDLPPTLPFSTADWIGNDNAPFAPLSADYNGREFALRGRASDDLEFLRMYSLNDNSSPVYPKACNIDIDDTLQDVLPVSPKDGKSELQSLVQKKDDQFPPNTTTTSIVDMEASVPLRLASHRNTRMRTVTTTVTKAREVPRVSATAAAILSEKTIESSPRPRKCSDSTSSSSSFSSSSSLSKPCATSLGRSSTTLDTNVDVAVKRKRFAHNVIEKRYRTNLNTKFIVLGNSIPQSEAFATQLASNTRSRKFSLCQSQHSAAANTSVGKGAQQQLQSRSEILTNALSYINSLRGENSRLKGELFFLKNEISPNG</sequence>
<proteinExistence type="predicted"/>
<dbReference type="InterPro" id="IPR036638">
    <property type="entry name" value="HLH_DNA-bd_sf"/>
</dbReference>
<dbReference type="SUPFAM" id="SSF47459">
    <property type="entry name" value="HLH, helix-loop-helix DNA-binding domain"/>
    <property type="match status" value="1"/>
</dbReference>
<feature type="region of interest" description="Disordered" evidence="1">
    <location>
        <begin position="186"/>
        <end position="227"/>
    </location>
</feature>
<evidence type="ECO:0000256" key="1">
    <source>
        <dbReference type="SAM" id="MobiDB-lite"/>
    </source>
</evidence>